<dbReference type="InterPro" id="IPR050535">
    <property type="entry name" value="DNA_Repair-Maintenance_Comp"/>
</dbReference>
<dbReference type="OrthoDB" id="8949987at2"/>
<dbReference type="InterPro" id="IPR029052">
    <property type="entry name" value="Metallo-depent_PP-like"/>
</dbReference>
<dbReference type="SUPFAM" id="SSF56300">
    <property type="entry name" value="Metallo-dependent phosphatases"/>
    <property type="match status" value="1"/>
</dbReference>
<gene>
    <name evidence="1" type="ORF">FR698_09860</name>
</gene>
<evidence type="ECO:0000313" key="2">
    <source>
        <dbReference type="Proteomes" id="UP000321201"/>
    </source>
</evidence>
<protein>
    <submittedName>
        <fullName evidence="1">Metallophosphatase family protein</fullName>
    </submittedName>
</protein>
<keyword evidence="2" id="KW-1185">Reference proteome</keyword>
<dbReference type="Gene3D" id="3.60.21.10">
    <property type="match status" value="1"/>
</dbReference>
<evidence type="ECO:0000313" key="1">
    <source>
        <dbReference type="EMBL" id="TXF11634.1"/>
    </source>
</evidence>
<comment type="caution">
    <text evidence="1">The sequence shown here is derived from an EMBL/GenBank/DDBJ whole genome shotgun (WGS) entry which is preliminary data.</text>
</comment>
<sequence length="404" mass="43598">MLLAHFSDLHYAPETLDEVDRCFGAAIDAAVEAGAEAAVISGDSTDHRMDLHSPAVLRLASQVKRLADHCPVLMLQGTFSHEPPGTLDVFRLIGARHPVFVADRIQQAALMTEGRWVASGQWRFDEPPAGARAIFSLVPTVNKAVVAASVGAENAALAAGEAIAEVLRGMSVVNEAARERGIPTVGVGHGTVVGCVTEHGVPMAGLDHEFTTGAIFASGCSAFLLGHIHKHQDWEKDGRRIAYAGSVGRLHYGEEGPKGFLLWDVRPEGSDFRLVETPARRLIHLDFPGLPDMAAIEAAAKEAQGAFVRVRWQVDEEHRDFVDRKAIESMLSGAAELKLEGRVIPVSRVRAAGISRAESLHQKLLRWCEATQTPPDGLAERLDRLLAAEPEIIAESISNGDQRI</sequence>
<reference evidence="1 2" key="1">
    <citation type="submission" date="2019-08" db="EMBL/GenBank/DDBJ databases">
        <title>Pelomicrobium methylotrophicum gen. nov., sp. nov. a moderately thermophilic, facultatively anaerobic, lithoautotrophic and methylotrophic bacterium isolated from a terrestrial mud volcano.</title>
        <authorList>
            <person name="Slobodkina G.B."/>
            <person name="Merkel A.Y."/>
            <person name="Slobodkin A.I."/>
        </authorList>
    </citation>
    <scope>NUCLEOTIDE SEQUENCE [LARGE SCALE GENOMIC DNA]</scope>
    <source>
        <strain evidence="1 2">SM250</strain>
    </source>
</reference>
<dbReference type="InParanoid" id="A0A5C7ETX0"/>
<name>A0A5C7ETX0_9PROT</name>
<dbReference type="EMBL" id="VPFL01000012">
    <property type="protein sequence ID" value="TXF11634.1"/>
    <property type="molecule type" value="Genomic_DNA"/>
</dbReference>
<dbReference type="Proteomes" id="UP000321201">
    <property type="component" value="Unassembled WGS sequence"/>
</dbReference>
<dbReference type="RefSeq" id="WP_147800033.1">
    <property type="nucleotide sequence ID" value="NZ_VPFL01000012.1"/>
</dbReference>
<organism evidence="1 2">
    <name type="scientific">Pelomicrobium methylotrophicum</name>
    <dbReference type="NCBI Taxonomy" id="2602750"/>
    <lineage>
        <taxon>Bacteria</taxon>
        <taxon>Pseudomonadati</taxon>
        <taxon>Pseudomonadota</taxon>
        <taxon>Hydrogenophilia</taxon>
        <taxon>Hydrogenophilia incertae sedis</taxon>
        <taxon>Pelomicrobium</taxon>
    </lineage>
</organism>
<dbReference type="AlphaFoldDB" id="A0A5C7ETX0"/>
<proteinExistence type="predicted"/>
<dbReference type="PANTHER" id="PTHR30337">
    <property type="entry name" value="COMPONENT OF ATP-DEPENDENT DSDNA EXONUCLEASE"/>
    <property type="match status" value="1"/>
</dbReference>
<accession>A0A5C7ETX0</accession>